<sequence length="348" mass="37554">MRHQGILILFYWTPVLVYYCAISSLLPETHPVLGNETPKARLSSSFKGFSVNYLKFKSFLHHEEVLTITNRTHQRNFRIRDLTTLSKYEFERDKNIACNKALFQQLFPEDPTTMLGMNGPPLKHSTPVHSSRSSPRITTSIAGLPAADPNPESVTNPQLTTLNATDTIDTAHSADAGQIHNSTEALHTAAAPGTNSGGSAGQTMGAETGSSGDGKTGAGRGDPEALDWHTAAEPRKAQGSACAVQDRGGDAPVGKCSEGVACAGGGHRVSDLQEGVPFTWPPRSCQLVDSASSQRPVHPHCDDDHKQEDFYEEVVRWWVGMNPGWRKTDLGSASEFGDSGLKQESGSM</sequence>
<feature type="transmembrane region" description="Helical" evidence="2">
    <location>
        <begin position="7"/>
        <end position="26"/>
    </location>
</feature>
<accession>A0AAD6ZS94</accession>
<comment type="caution">
    <text evidence="3">The sequence shown here is derived from an EMBL/GenBank/DDBJ whole genome shotgun (WGS) entry which is preliminary data.</text>
</comment>
<feature type="region of interest" description="Disordered" evidence="1">
    <location>
        <begin position="328"/>
        <end position="348"/>
    </location>
</feature>
<evidence type="ECO:0000256" key="1">
    <source>
        <dbReference type="SAM" id="MobiDB-lite"/>
    </source>
</evidence>
<dbReference type="EMBL" id="JARIHO010000030">
    <property type="protein sequence ID" value="KAJ7336846.1"/>
    <property type="molecule type" value="Genomic_DNA"/>
</dbReference>
<organism evidence="3 4">
    <name type="scientific">Mycena albidolilacea</name>
    <dbReference type="NCBI Taxonomy" id="1033008"/>
    <lineage>
        <taxon>Eukaryota</taxon>
        <taxon>Fungi</taxon>
        <taxon>Dikarya</taxon>
        <taxon>Basidiomycota</taxon>
        <taxon>Agaricomycotina</taxon>
        <taxon>Agaricomycetes</taxon>
        <taxon>Agaricomycetidae</taxon>
        <taxon>Agaricales</taxon>
        <taxon>Marasmiineae</taxon>
        <taxon>Mycenaceae</taxon>
        <taxon>Mycena</taxon>
    </lineage>
</organism>
<feature type="compositionally biased region" description="Gly residues" evidence="1">
    <location>
        <begin position="211"/>
        <end position="220"/>
    </location>
</feature>
<proteinExistence type="predicted"/>
<keyword evidence="2" id="KW-0472">Membrane</keyword>
<evidence type="ECO:0000313" key="4">
    <source>
        <dbReference type="Proteomes" id="UP001218218"/>
    </source>
</evidence>
<keyword evidence="4" id="KW-1185">Reference proteome</keyword>
<protein>
    <submittedName>
        <fullName evidence="3">Uncharacterized protein</fullName>
    </submittedName>
</protein>
<keyword evidence="2" id="KW-0812">Transmembrane</keyword>
<gene>
    <name evidence="3" type="ORF">DFH08DRAFT_813160</name>
</gene>
<evidence type="ECO:0000313" key="3">
    <source>
        <dbReference type="EMBL" id="KAJ7336846.1"/>
    </source>
</evidence>
<name>A0AAD6ZS94_9AGAR</name>
<keyword evidence="2" id="KW-1133">Transmembrane helix</keyword>
<dbReference type="Proteomes" id="UP001218218">
    <property type="component" value="Unassembled WGS sequence"/>
</dbReference>
<dbReference type="AlphaFoldDB" id="A0AAD6ZS94"/>
<evidence type="ECO:0000256" key="2">
    <source>
        <dbReference type="SAM" id="Phobius"/>
    </source>
</evidence>
<feature type="region of interest" description="Disordered" evidence="1">
    <location>
        <begin position="189"/>
        <end position="225"/>
    </location>
</feature>
<reference evidence="3" key="1">
    <citation type="submission" date="2023-03" db="EMBL/GenBank/DDBJ databases">
        <title>Massive genome expansion in bonnet fungi (Mycena s.s.) driven by repeated elements and novel gene families across ecological guilds.</title>
        <authorList>
            <consortium name="Lawrence Berkeley National Laboratory"/>
            <person name="Harder C.B."/>
            <person name="Miyauchi S."/>
            <person name="Viragh M."/>
            <person name="Kuo A."/>
            <person name="Thoen E."/>
            <person name="Andreopoulos B."/>
            <person name="Lu D."/>
            <person name="Skrede I."/>
            <person name="Drula E."/>
            <person name="Henrissat B."/>
            <person name="Morin E."/>
            <person name="Kohler A."/>
            <person name="Barry K."/>
            <person name="LaButti K."/>
            <person name="Morin E."/>
            <person name="Salamov A."/>
            <person name="Lipzen A."/>
            <person name="Mereny Z."/>
            <person name="Hegedus B."/>
            <person name="Baldrian P."/>
            <person name="Stursova M."/>
            <person name="Weitz H."/>
            <person name="Taylor A."/>
            <person name="Grigoriev I.V."/>
            <person name="Nagy L.G."/>
            <person name="Martin F."/>
            <person name="Kauserud H."/>
        </authorList>
    </citation>
    <scope>NUCLEOTIDE SEQUENCE</scope>
    <source>
        <strain evidence="3">CBHHK002</strain>
    </source>
</reference>